<dbReference type="PANTHER" id="PTHR39184">
    <property type="match status" value="1"/>
</dbReference>
<dbReference type="InterPro" id="IPR052380">
    <property type="entry name" value="Viral_DNA_packaging_terminase"/>
</dbReference>
<dbReference type="Gene3D" id="3.30.420.280">
    <property type="match status" value="1"/>
</dbReference>
<organism evidence="2">
    <name type="scientific">marine sediment metagenome</name>
    <dbReference type="NCBI Taxonomy" id="412755"/>
    <lineage>
        <taxon>unclassified sequences</taxon>
        <taxon>metagenomes</taxon>
        <taxon>ecological metagenomes</taxon>
    </lineage>
</organism>
<dbReference type="Pfam" id="PF04466">
    <property type="entry name" value="Terminase_3"/>
    <property type="match status" value="1"/>
</dbReference>
<name>A0A0F9T9W6_9ZZZZ</name>
<sequence>MDLQATAVFERNYDSKARIVVNQGGTGSSKTWSLAQLFATRMRERTGRKLTIARKAMPTLKATAMADFFSIVKQLGMYSEDRHNKTDYTFAYNNNLLEFLAVDDEQKMRSRKRHDLWINEGNELTYDEFRQLVMRTSGQVYIDFNPSDQFHWIYDHVISRDDCELIISTYRDNTFLEPEKVKEIERYKETDENYWKIYGLGERGTSETTIYTRVHFIDELPEGGETIYGLDFGFNHPAALVEIKMKDDDIYAKELLYKTHLDDNELIAELKALKLKGSYIYCDSSEPGSIQMLQKAGFAAVKSNKDVADGIKSIKKRKFHVTKDSPNLWKETKSYRYMQKGDQVLDDPVKLNDDLLDAARYAVHTHTNQPKPGFYLG</sequence>
<proteinExistence type="predicted"/>
<dbReference type="InterPro" id="IPR027417">
    <property type="entry name" value="P-loop_NTPase"/>
</dbReference>
<evidence type="ECO:0000313" key="2">
    <source>
        <dbReference type="EMBL" id="KKN71752.1"/>
    </source>
</evidence>
<dbReference type="PANTHER" id="PTHR39184:SF1">
    <property type="entry name" value="PBSX PHAGE TERMINASE LARGE SUBUNIT"/>
    <property type="match status" value="1"/>
</dbReference>
<reference evidence="2" key="1">
    <citation type="journal article" date="2015" name="Nature">
        <title>Complex archaea that bridge the gap between prokaryotes and eukaryotes.</title>
        <authorList>
            <person name="Spang A."/>
            <person name="Saw J.H."/>
            <person name="Jorgensen S.L."/>
            <person name="Zaremba-Niedzwiedzka K."/>
            <person name="Martijn J."/>
            <person name="Lind A.E."/>
            <person name="van Eijk R."/>
            <person name="Schleper C."/>
            <person name="Guy L."/>
            <person name="Ettema T.J."/>
        </authorList>
    </citation>
    <scope>NUCLEOTIDE SEQUENCE</scope>
</reference>
<dbReference type="InterPro" id="IPR006437">
    <property type="entry name" value="Phage_terminase_lsu"/>
</dbReference>
<accession>A0A0F9T9W6</accession>
<dbReference type="AlphaFoldDB" id="A0A0F9T9W6"/>
<feature type="domain" description="Phage terminase large subunit N-terminal" evidence="1">
    <location>
        <begin position="17"/>
        <end position="202"/>
    </location>
</feature>
<comment type="caution">
    <text evidence="2">The sequence shown here is derived from an EMBL/GenBank/DDBJ whole genome shotgun (WGS) entry which is preliminary data.</text>
</comment>
<evidence type="ECO:0000259" key="1">
    <source>
        <dbReference type="Pfam" id="PF04466"/>
    </source>
</evidence>
<dbReference type="InterPro" id="IPR035412">
    <property type="entry name" value="Terminase_L_N"/>
</dbReference>
<dbReference type="NCBIfam" id="TIGR01547">
    <property type="entry name" value="phage_term_2"/>
    <property type="match status" value="1"/>
</dbReference>
<dbReference type="EMBL" id="LAZR01000377">
    <property type="protein sequence ID" value="KKN71752.1"/>
    <property type="molecule type" value="Genomic_DNA"/>
</dbReference>
<dbReference type="Gene3D" id="3.40.50.300">
    <property type="entry name" value="P-loop containing nucleotide triphosphate hydrolases"/>
    <property type="match status" value="1"/>
</dbReference>
<protein>
    <recommendedName>
        <fullName evidence="1">Phage terminase large subunit N-terminal domain-containing protein</fullName>
    </recommendedName>
</protein>
<gene>
    <name evidence="2" type="ORF">LCGC14_0418180</name>
</gene>